<evidence type="ECO:0000313" key="3">
    <source>
        <dbReference type="EMBL" id="TIB27646.1"/>
    </source>
</evidence>
<proteinExistence type="predicted"/>
<evidence type="ECO:0000313" key="2">
    <source>
        <dbReference type="EMBL" id="TIB13272.1"/>
    </source>
</evidence>
<evidence type="ECO:0008006" key="6">
    <source>
        <dbReference type="Google" id="ProtNLM"/>
    </source>
</evidence>
<accession>A0A4T0JFB0</accession>
<gene>
    <name evidence="3" type="ORF">E3P86_04053</name>
    <name evidence="2" type="ORF">E3P90_01709</name>
</gene>
<sequence length="112" mass="12239">MFTVKFILIALVGLISKVAAMTIDTPRNVVRCENVTLTFDGGEPPYSLEVTNGLRAAFPVVVEKINGIESSPFEYKVNGSEVRIGFILHSDDEKTAYSGNVIIAENDELTCK</sequence>
<feature type="signal peptide" evidence="1">
    <location>
        <begin position="1"/>
        <end position="20"/>
    </location>
</feature>
<protein>
    <recommendedName>
        <fullName evidence="6">MD-2-related lipid-recognition domain-containing protein</fullName>
    </recommendedName>
</protein>
<dbReference type="EMBL" id="SPOF01000015">
    <property type="protein sequence ID" value="TIB13272.1"/>
    <property type="molecule type" value="Genomic_DNA"/>
</dbReference>
<feature type="chain" id="PRO_5044609163" description="MD-2-related lipid-recognition domain-containing protein" evidence="1">
    <location>
        <begin position="21"/>
        <end position="112"/>
    </location>
</feature>
<evidence type="ECO:0000313" key="4">
    <source>
        <dbReference type="Proteomes" id="UP000306954"/>
    </source>
</evidence>
<dbReference type="EMBL" id="SPOI01000430">
    <property type="protein sequence ID" value="TIB27646.1"/>
    <property type="molecule type" value="Genomic_DNA"/>
</dbReference>
<evidence type="ECO:0000256" key="1">
    <source>
        <dbReference type="SAM" id="SignalP"/>
    </source>
</evidence>
<name>A0A4T0JFB0_WALIC</name>
<dbReference type="Proteomes" id="UP000306954">
    <property type="component" value="Unassembled WGS sequence"/>
</dbReference>
<organism evidence="3 5">
    <name type="scientific">Wallemia ichthyophaga</name>
    <dbReference type="NCBI Taxonomy" id="245174"/>
    <lineage>
        <taxon>Eukaryota</taxon>
        <taxon>Fungi</taxon>
        <taxon>Dikarya</taxon>
        <taxon>Basidiomycota</taxon>
        <taxon>Wallemiomycotina</taxon>
        <taxon>Wallemiomycetes</taxon>
        <taxon>Wallemiales</taxon>
        <taxon>Wallemiaceae</taxon>
        <taxon>Wallemia</taxon>
    </lineage>
</organism>
<comment type="caution">
    <text evidence="3">The sequence shown here is derived from an EMBL/GenBank/DDBJ whole genome shotgun (WGS) entry which is preliminary data.</text>
</comment>
<reference evidence="4 5" key="1">
    <citation type="submission" date="2019-03" db="EMBL/GenBank/DDBJ databases">
        <title>Sequencing 23 genomes of Wallemia ichthyophaga.</title>
        <authorList>
            <person name="Gostincar C."/>
        </authorList>
    </citation>
    <scope>NUCLEOTIDE SEQUENCE [LARGE SCALE GENOMIC DNA]</scope>
    <source>
        <strain evidence="3 5">EXF-6200</strain>
        <strain evidence="2 4">EXF-8621</strain>
    </source>
</reference>
<evidence type="ECO:0000313" key="5">
    <source>
        <dbReference type="Proteomes" id="UP000310689"/>
    </source>
</evidence>
<dbReference type="Proteomes" id="UP000310689">
    <property type="component" value="Unassembled WGS sequence"/>
</dbReference>
<dbReference type="AlphaFoldDB" id="A0A4T0JFB0"/>
<keyword evidence="1" id="KW-0732">Signal</keyword>